<sequence length="493" mass="53512">MTTPELLAYIESSRQSGLADSEIKQALLAQGWPVSDIDEGLTPPTAAESMAPAGPGKLSFFKSKKFLITSGAAVAVLLIAGGLVYAFWPVGPEVIMTRMFDQMDGLTSFNYEGNVTGTVNAPSLMSLVPTALTNSKTVYQPQAAGQVAGTTNSKVTLDFTGAAEVADVNNPKVEFSFTLTFQDFVFGVETKTLTKTVYIKLDQVPDLGFIDLSKIKNIWIKIDESELGQSSAGDELTPEQKRKLRELWDTSNPFSISAKLPDEKIDGAAVYRFQYQIDRERLKQFIAGSEQIATGHEMDDTEKQELLKGVTFTTGELWIGKKDYYLRKITGGVSASTESNSVGSGQVNWEFKMSNFNQPLNIQAPAEYKTVDEITALLTGQSLGDARENSRDAKRISDIRQLQTALELFYNDNARYPTALNGVVNTNDGSPKWSTYISSWPAAPEPADGGCSMEQNQYKYQGGGSDYSLTFCLGGVVGGYAAGPHTLSPAGIQ</sequence>
<gene>
    <name evidence="2" type="ORF">A3E29_03880</name>
</gene>
<dbReference type="EMBL" id="MFEY01000007">
    <property type="protein sequence ID" value="OGE90212.1"/>
    <property type="molecule type" value="Genomic_DNA"/>
</dbReference>
<keyword evidence="1" id="KW-1133">Transmembrane helix</keyword>
<evidence type="ECO:0000313" key="2">
    <source>
        <dbReference type="EMBL" id="OGE90212.1"/>
    </source>
</evidence>
<name>A0A1F5PKM0_9BACT</name>
<comment type="caution">
    <text evidence="2">The sequence shown here is derived from an EMBL/GenBank/DDBJ whole genome shotgun (WGS) entry which is preliminary data.</text>
</comment>
<dbReference type="Gene3D" id="3.30.700.10">
    <property type="entry name" value="Glycoprotein, Type 4 Pilin"/>
    <property type="match status" value="1"/>
</dbReference>
<evidence type="ECO:0008006" key="4">
    <source>
        <dbReference type="Google" id="ProtNLM"/>
    </source>
</evidence>
<proteinExistence type="predicted"/>
<reference evidence="2 3" key="1">
    <citation type="journal article" date="2016" name="Nat. Commun.">
        <title>Thousands of microbial genomes shed light on interconnected biogeochemical processes in an aquifer system.</title>
        <authorList>
            <person name="Anantharaman K."/>
            <person name="Brown C.T."/>
            <person name="Hug L.A."/>
            <person name="Sharon I."/>
            <person name="Castelle C.J."/>
            <person name="Probst A.J."/>
            <person name="Thomas B.C."/>
            <person name="Singh A."/>
            <person name="Wilkins M.J."/>
            <person name="Karaoz U."/>
            <person name="Brodie E.L."/>
            <person name="Williams K.H."/>
            <person name="Hubbard S.S."/>
            <person name="Banfield J.F."/>
        </authorList>
    </citation>
    <scope>NUCLEOTIDE SEQUENCE [LARGE SCALE GENOMIC DNA]</scope>
</reference>
<keyword evidence="1" id="KW-0472">Membrane</keyword>
<dbReference type="AlphaFoldDB" id="A0A1F5PKM0"/>
<dbReference type="Proteomes" id="UP000177682">
    <property type="component" value="Unassembled WGS sequence"/>
</dbReference>
<evidence type="ECO:0000313" key="3">
    <source>
        <dbReference type="Proteomes" id="UP000177682"/>
    </source>
</evidence>
<dbReference type="SUPFAM" id="SSF54523">
    <property type="entry name" value="Pili subunits"/>
    <property type="match status" value="1"/>
</dbReference>
<feature type="transmembrane region" description="Helical" evidence="1">
    <location>
        <begin position="66"/>
        <end position="88"/>
    </location>
</feature>
<dbReference type="Gene3D" id="2.50.20.20">
    <property type="match status" value="1"/>
</dbReference>
<evidence type="ECO:0000256" key="1">
    <source>
        <dbReference type="SAM" id="Phobius"/>
    </source>
</evidence>
<organism evidence="2 3">
    <name type="scientific">Candidatus Doudnabacteria bacterium RIFCSPHIGHO2_12_FULL_48_16</name>
    <dbReference type="NCBI Taxonomy" id="1817838"/>
    <lineage>
        <taxon>Bacteria</taxon>
        <taxon>Candidatus Doudnaibacteriota</taxon>
    </lineage>
</organism>
<dbReference type="InterPro" id="IPR045584">
    <property type="entry name" value="Pilin-like"/>
</dbReference>
<accession>A0A1F5PKM0</accession>
<keyword evidence="1" id="KW-0812">Transmembrane</keyword>
<protein>
    <recommendedName>
        <fullName evidence="4">Type II secretion system protein GspG C-terminal domain-containing protein</fullName>
    </recommendedName>
</protein>